<dbReference type="AlphaFoldDB" id="A0A1G7D4R1"/>
<dbReference type="Proteomes" id="UP000198546">
    <property type="component" value="Chromosome i"/>
</dbReference>
<keyword evidence="3" id="KW-1185">Reference proteome</keyword>
<sequence length="292" mass="33204">MRPTVCQREGGATKHLGAPGQDLGGSHVGTGPGTAPLYRVHRMLSVVIPTLQQSRHLGELLQLLQDSDVVGEVVVVNNADQPLPFATDKTRVLDPGRNLFVNPSWNLGVRHCRHRNLLICNDDVLFDPGLLQFADRALTDGSGAIGPARSCFREELEGAEPDRPELVPTDRRTWGWGTMMFMPRRHYVPVPEDLLIWAGDDWVFRHQRRQNHLLRGVTIQTVMGSTSRQARFSDQKNADLVRFREAYAENPYLHRREAGVRRAALVERARVGARWRVRRARRLVRERLDARR</sequence>
<dbReference type="Gene3D" id="3.90.550.10">
    <property type="entry name" value="Spore Coat Polysaccharide Biosynthesis Protein SpsA, Chain A"/>
    <property type="match status" value="1"/>
</dbReference>
<dbReference type="STRING" id="675864.SAMN04489747_3489"/>
<dbReference type="SUPFAM" id="SSF53448">
    <property type="entry name" value="Nucleotide-diphospho-sugar transferases"/>
    <property type="match status" value="1"/>
</dbReference>
<evidence type="ECO:0000256" key="1">
    <source>
        <dbReference type="SAM" id="MobiDB-lite"/>
    </source>
</evidence>
<evidence type="ECO:0000313" key="2">
    <source>
        <dbReference type="EMBL" id="SDE46519.1"/>
    </source>
</evidence>
<accession>A0A1G7D4R1</accession>
<organism evidence="2 3">
    <name type="scientific">Auraticoccus monumenti</name>
    <dbReference type="NCBI Taxonomy" id="675864"/>
    <lineage>
        <taxon>Bacteria</taxon>
        <taxon>Bacillati</taxon>
        <taxon>Actinomycetota</taxon>
        <taxon>Actinomycetes</taxon>
        <taxon>Propionibacteriales</taxon>
        <taxon>Propionibacteriaceae</taxon>
        <taxon>Auraticoccus</taxon>
    </lineage>
</organism>
<evidence type="ECO:0000313" key="3">
    <source>
        <dbReference type="Proteomes" id="UP000198546"/>
    </source>
</evidence>
<proteinExistence type="predicted"/>
<gene>
    <name evidence="2" type="ORF">SAMN04489747_3489</name>
</gene>
<feature type="region of interest" description="Disordered" evidence="1">
    <location>
        <begin position="1"/>
        <end position="30"/>
    </location>
</feature>
<dbReference type="InterPro" id="IPR029044">
    <property type="entry name" value="Nucleotide-diphossugar_trans"/>
</dbReference>
<dbReference type="EMBL" id="LT629688">
    <property type="protein sequence ID" value="SDE46519.1"/>
    <property type="molecule type" value="Genomic_DNA"/>
</dbReference>
<name>A0A1G7D4R1_9ACTN</name>
<protein>
    <submittedName>
        <fullName evidence="2">Glycosyltransferase involved in cell wall bisynthesis</fullName>
    </submittedName>
</protein>
<dbReference type="GO" id="GO:0016740">
    <property type="term" value="F:transferase activity"/>
    <property type="evidence" value="ECO:0007669"/>
    <property type="project" value="UniProtKB-KW"/>
</dbReference>
<reference evidence="2 3" key="1">
    <citation type="submission" date="2016-10" db="EMBL/GenBank/DDBJ databases">
        <authorList>
            <person name="de Groot N.N."/>
        </authorList>
    </citation>
    <scope>NUCLEOTIDE SEQUENCE [LARGE SCALE GENOMIC DNA]</scope>
    <source>
        <strain evidence="2 3">MON 2.2</strain>
    </source>
</reference>
<dbReference type="CDD" id="cd00761">
    <property type="entry name" value="Glyco_tranf_GTA_type"/>
    <property type="match status" value="1"/>
</dbReference>
<keyword evidence="2" id="KW-0808">Transferase</keyword>